<organism evidence="3 4">
    <name type="scientific">Saccharopolyspora antimicrobica</name>
    <dbReference type="NCBI Taxonomy" id="455193"/>
    <lineage>
        <taxon>Bacteria</taxon>
        <taxon>Bacillati</taxon>
        <taxon>Actinomycetota</taxon>
        <taxon>Actinomycetes</taxon>
        <taxon>Pseudonocardiales</taxon>
        <taxon>Pseudonocardiaceae</taxon>
        <taxon>Saccharopolyspora</taxon>
    </lineage>
</organism>
<keyword evidence="5" id="KW-1185">Reference proteome</keyword>
<dbReference type="EMBL" id="RBXX01000002">
    <property type="protein sequence ID" value="RKT84729.1"/>
    <property type="molecule type" value="Genomic_DNA"/>
</dbReference>
<keyword evidence="1" id="KW-0812">Transmembrane</keyword>
<keyword evidence="1" id="KW-0472">Membrane</keyword>
<dbReference type="SMR" id="A0A1I5JQT4"/>
<evidence type="ECO:0000313" key="4">
    <source>
        <dbReference type="Proteomes" id="UP000199398"/>
    </source>
</evidence>
<evidence type="ECO:0000313" key="5">
    <source>
        <dbReference type="Proteomes" id="UP000270697"/>
    </source>
</evidence>
<evidence type="ECO:0000313" key="3">
    <source>
        <dbReference type="EMBL" id="SFO74761.1"/>
    </source>
</evidence>
<protein>
    <submittedName>
        <fullName evidence="3">Uncharacterized protein</fullName>
    </submittedName>
</protein>
<dbReference type="Proteomes" id="UP000199398">
    <property type="component" value="Unassembled WGS sequence"/>
</dbReference>
<gene>
    <name evidence="2" type="ORF">ATL45_3053</name>
    <name evidence="3" type="ORF">SAMN05421805_12396</name>
</gene>
<dbReference type="EMBL" id="FOUP01000023">
    <property type="protein sequence ID" value="SFO74761.1"/>
    <property type="molecule type" value="Genomic_DNA"/>
</dbReference>
<dbReference type="Proteomes" id="UP000270697">
    <property type="component" value="Unassembled WGS sequence"/>
</dbReference>
<evidence type="ECO:0000313" key="2">
    <source>
        <dbReference type="EMBL" id="RKT84729.1"/>
    </source>
</evidence>
<accession>A0A1I5JQT4</accession>
<feature type="transmembrane region" description="Helical" evidence="1">
    <location>
        <begin position="12"/>
        <end position="33"/>
    </location>
</feature>
<proteinExistence type="predicted"/>
<keyword evidence="1" id="KW-1133">Transmembrane helix</keyword>
<reference evidence="3 4" key="1">
    <citation type="submission" date="2016-10" db="EMBL/GenBank/DDBJ databases">
        <authorList>
            <person name="de Groot N.N."/>
        </authorList>
    </citation>
    <scope>NUCLEOTIDE SEQUENCE [LARGE SCALE GENOMIC DNA]</scope>
    <source>
        <strain evidence="3 4">CPCC 201259</strain>
    </source>
</reference>
<reference evidence="2 5" key="2">
    <citation type="submission" date="2018-10" db="EMBL/GenBank/DDBJ databases">
        <title>Sequencing the genomes of 1000 actinobacteria strains.</title>
        <authorList>
            <person name="Klenk H.-P."/>
        </authorList>
    </citation>
    <scope>NUCLEOTIDE SEQUENCE [LARGE SCALE GENOMIC DNA]</scope>
    <source>
        <strain evidence="2 5">DSM 45119</strain>
    </source>
</reference>
<dbReference type="AlphaFoldDB" id="A0A1I5JQT4"/>
<evidence type="ECO:0000256" key="1">
    <source>
        <dbReference type="SAM" id="Phobius"/>
    </source>
</evidence>
<sequence>MPVELIDFLHYGLVTLVGLAAVATIWFGAYVVYRLYSD</sequence>
<name>A0A1I5JQT4_9PSEU</name>
<dbReference type="STRING" id="455193.SAMN05421805_12396"/>